<dbReference type="NCBIfam" id="TIGR04086">
    <property type="entry name" value="TIGR04086_membr"/>
    <property type="match status" value="1"/>
</dbReference>
<dbReference type="EMBL" id="QSKF01000008">
    <property type="protein sequence ID" value="RHE39272.1"/>
    <property type="molecule type" value="Genomic_DNA"/>
</dbReference>
<sequence length="116" mass="12729">MQIKTILRSLLLAYALSGICLLLLALIVFKLDIGQEIVTVGILVIYVVSCLAGGFLSGKLMRQNKYKWGFLVGLCYFVLLMIVSFAVQRQWDMSAQHAITTFFMCLGGGTLGGMLS</sequence>
<dbReference type="AlphaFoldDB" id="A0A414J4C6"/>
<proteinExistence type="predicted"/>
<dbReference type="InterPro" id="IPR023804">
    <property type="entry name" value="DUF3792_TM"/>
</dbReference>
<organism evidence="1 2">
    <name type="scientific">Blautia obeum</name>
    <dbReference type="NCBI Taxonomy" id="40520"/>
    <lineage>
        <taxon>Bacteria</taxon>
        <taxon>Bacillati</taxon>
        <taxon>Bacillota</taxon>
        <taxon>Clostridia</taxon>
        <taxon>Lachnospirales</taxon>
        <taxon>Lachnospiraceae</taxon>
        <taxon>Blautia</taxon>
    </lineage>
</organism>
<dbReference type="Pfam" id="PF12670">
    <property type="entry name" value="DUF3792"/>
    <property type="match status" value="1"/>
</dbReference>
<accession>A0A414J4C6</accession>
<evidence type="ECO:0000313" key="1">
    <source>
        <dbReference type="EMBL" id="RHE39272.1"/>
    </source>
</evidence>
<comment type="caution">
    <text evidence="1">The sequence shown here is derived from an EMBL/GenBank/DDBJ whole genome shotgun (WGS) entry which is preliminary data.</text>
</comment>
<evidence type="ECO:0000313" key="2">
    <source>
        <dbReference type="Proteomes" id="UP000283745"/>
    </source>
</evidence>
<name>A0A414J4C6_9FIRM</name>
<protein>
    <submittedName>
        <fullName evidence="1">TIGR04086 family membrane protein</fullName>
    </submittedName>
</protein>
<dbReference type="Proteomes" id="UP000283745">
    <property type="component" value="Unassembled WGS sequence"/>
</dbReference>
<dbReference type="RefSeq" id="WP_015541284.1">
    <property type="nucleotide sequence ID" value="NZ_CABJFK010000008.1"/>
</dbReference>
<reference evidence="1 2" key="1">
    <citation type="submission" date="2018-08" db="EMBL/GenBank/DDBJ databases">
        <title>A genome reference for cultivated species of the human gut microbiota.</title>
        <authorList>
            <person name="Zou Y."/>
            <person name="Xue W."/>
            <person name="Luo G."/>
        </authorList>
    </citation>
    <scope>NUCLEOTIDE SEQUENCE [LARGE SCALE GENOMIC DNA]</scope>
    <source>
        <strain evidence="1 2">AM28-23</strain>
    </source>
</reference>
<gene>
    <name evidence="1" type="ORF">DW740_11030</name>
</gene>